<dbReference type="PANTHER" id="PTHR11061:SF30">
    <property type="entry name" value="TRNA (URACIL(54)-C(5))-METHYLTRANSFERASE"/>
    <property type="match status" value="1"/>
</dbReference>
<evidence type="ECO:0000256" key="4">
    <source>
        <dbReference type="PROSITE-ProRule" id="PRU01024"/>
    </source>
</evidence>
<feature type="active site" evidence="5">
    <location>
        <position position="387"/>
    </location>
</feature>
<dbReference type="GO" id="GO:0070475">
    <property type="term" value="P:rRNA base methylation"/>
    <property type="evidence" value="ECO:0007669"/>
    <property type="project" value="TreeGrafter"/>
</dbReference>
<proteinExistence type="inferred from homology"/>
<evidence type="ECO:0000313" key="8">
    <source>
        <dbReference type="Proteomes" id="UP000523007"/>
    </source>
</evidence>
<dbReference type="InterPro" id="IPR002792">
    <property type="entry name" value="TRAM_dom"/>
</dbReference>
<feature type="domain" description="TRAM" evidence="6">
    <location>
        <begin position="12"/>
        <end position="70"/>
    </location>
</feature>
<protein>
    <submittedName>
        <fullName evidence="7">tRNA/tmRNA/rRNA uracil-C5-methylase (TrmA/RlmC/RlmD family)</fullName>
    </submittedName>
</protein>
<evidence type="ECO:0000256" key="2">
    <source>
        <dbReference type="ARBA" id="ARBA00022679"/>
    </source>
</evidence>
<dbReference type="InterPro" id="IPR029063">
    <property type="entry name" value="SAM-dependent_MTases_sf"/>
</dbReference>
<dbReference type="PROSITE" id="PS01231">
    <property type="entry name" value="TRMA_2"/>
    <property type="match status" value="1"/>
</dbReference>
<dbReference type="InterPro" id="IPR010280">
    <property type="entry name" value="U5_MeTrfase_fam"/>
</dbReference>
<sequence length="430" mass="47039">MSRGVSVRPDTGDLVGTEVELRVDNVAHGGWCVGRHDDQVVFVRHTLPGERVRALVTGQTKRFLRADAVEILEPSPDRVQPPCPYAGPGKCGGCDWQHASLEAQRRLKGDVVADQLRRIAGIEREVHVEELPGTPDGLGWRTRVRYAVDDAGHAGFRRHRSHEVQPVDECAIAHPDVRALGVTDASWEGFTEVEAITSHSHADNAVVVTPSGARMPAMPPLLESTAVLRRFKGGRVQQVRGRRGVRETVEGREYRVSAGSFWQVHPAAASTLSEAVREALRPEPGETALDLYCGAGLFAGALADAVGSEGRVIGVETDSETARDARYNLRDLPWVRVEQAEVADQLREWVDMRVDVAVVDPPRAGVGEAVAQQLAELRNRRVAYVSCDPATLARDLGTFIEAGYTLQDVRAFDSFPMTHHVECVATLTRE</sequence>
<comment type="similarity">
    <text evidence="4">Belongs to the class I-like SAM-binding methyltransferase superfamily. RNA M5U methyltransferase family.</text>
</comment>
<dbReference type="Pfam" id="PF05958">
    <property type="entry name" value="tRNA_U5-meth_tr"/>
    <property type="match status" value="1"/>
</dbReference>
<evidence type="ECO:0000256" key="3">
    <source>
        <dbReference type="ARBA" id="ARBA00022691"/>
    </source>
</evidence>
<dbReference type="PROSITE" id="PS50926">
    <property type="entry name" value="TRAM"/>
    <property type="match status" value="1"/>
</dbReference>
<evidence type="ECO:0000313" key="7">
    <source>
        <dbReference type="EMBL" id="MBB4932193.1"/>
    </source>
</evidence>
<dbReference type="RefSeq" id="WP_184579469.1">
    <property type="nucleotide sequence ID" value="NZ_JACHJT010000001.1"/>
</dbReference>
<feature type="active site" description="Nucleophile" evidence="4">
    <location>
        <position position="387"/>
    </location>
</feature>
<evidence type="ECO:0000259" key="6">
    <source>
        <dbReference type="PROSITE" id="PS50926"/>
    </source>
</evidence>
<feature type="binding site" evidence="4">
    <location>
        <position position="263"/>
    </location>
    <ligand>
        <name>S-adenosyl-L-methionine</name>
        <dbReference type="ChEBI" id="CHEBI:59789"/>
    </ligand>
</feature>
<comment type="caution">
    <text evidence="7">The sequence shown here is derived from an EMBL/GenBank/DDBJ whole genome shotgun (WGS) entry which is preliminary data.</text>
</comment>
<feature type="binding site" evidence="4">
    <location>
        <position position="316"/>
    </location>
    <ligand>
        <name>S-adenosyl-L-methionine</name>
        <dbReference type="ChEBI" id="CHEBI:59789"/>
    </ligand>
</feature>
<dbReference type="InterPro" id="IPR030390">
    <property type="entry name" value="MeTrfase_TrmA_AS"/>
</dbReference>
<evidence type="ECO:0000256" key="1">
    <source>
        <dbReference type="ARBA" id="ARBA00022603"/>
    </source>
</evidence>
<keyword evidence="1 4" id="KW-0489">Methyltransferase</keyword>
<keyword evidence="8" id="KW-1185">Reference proteome</keyword>
<dbReference type="Pfam" id="PF01938">
    <property type="entry name" value="TRAM"/>
    <property type="match status" value="1"/>
</dbReference>
<gene>
    <name evidence="7" type="ORF">F4561_003013</name>
</gene>
<keyword evidence="2 4" id="KW-0808">Transferase</keyword>
<dbReference type="PANTHER" id="PTHR11061">
    <property type="entry name" value="RNA M5U METHYLTRANSFERASE"/>
    <property type="match status" value="1"/>
</dbReference>
<feature type="binding site" evidence="4">
    <location>
        <position position="360"/>
    </location>
    <ligand>
        <name>S-adenosyl-L-methionine</name>
        <dbReference type="ChEBI" id="CHEBI:59789"/>
    </ligand>
</feature>
<name>A0A7W7RHR1_9ACTN</name>
<dbReference type="InterPro" id="IPR012340">
    <property type="entry name" value="NA-bd_OB-fold"/>
</dbReference>
<dbReference type="PROSITE" id="PS51687">
    <property type="entry name" value="SAM_MT_RNA_M5U"/>
    <property type="match status" value="1"/>
</dbReference>
<dbReference type="CDD" id="cd02440">
    <property type="entry name" value="AdoMet_MTases"/>
    <property type="match status" value="1"/>
</dbReference>
<dbReference type="AlphaFoldDB" id="A0A7W7RHR1"/>
<reference evidence="7 8" key="1">
    <citation type="submission" date="2020-08" db="EMBL/GenBank/DDBJ databases">
        <title>Sequencing the genomes of 1000 actinobacteria strains.</title>
        <authorList>
            <person name="Klenk H.-P."/>
        </authorList>
    </citation>
    <scope>NUCLEOTIDE SEQUENCE [LARGE SCALE GENOMIC DNA]</scope>
    <source>
        <strain evidence="7 8">DSM 102030</strain>
    </source>
</reference>
<evidence type="ECO:0000256" key="5">
    <source>
        <dbReference type="PROSITE-ProRule" id="PRU10015"/>
    </source>
</evidence>
<dbReference type="SUPFAM" id="SSF50249">
    <property type="entry name" value="Nucleic acid-binding proteins"/>
    <property type="match status" value="1"/>
</dbReference>
<dbReference type="EMBL" id="JACHJT010000001">
    <property type="protein sequence ID" value="MBB4932193.1"/>
    <property type="molecule type" value="Genomic_DNA"/>
</dbReference>
<dbReference type="GO" id="GO:0070041">
    <property type="term" value="F:rRNA (uridine-C5-)-methyltransferase activity"/>
    <property type="evidence" value="ECO:0007669"/>
    <property type="project" value="TreeGrafter"/>
</dbReference>
<feature type="binding site" evidence="4">
    <location>
        <position position="292"/>
    </location>
    <ligand>
        <name>S-adenosyl-L-methionine</name>
        <dbReference type="ChEBI" id="CHEBI:59789"/>
    </ligand>
</feature>
<dbReference type="Gene3D" id="2.40.50.1070">
    <property type="match status" value="1"/>
</dbReference>
<keyword evidence="3 4" id="KW-0949">S-adenosyl-L-methionine</keyword>
<dbReference type="Proteomes" id="UP000523007">
    <property type="component" value="Unassembled WGS sequence"/>
</dbReference>
<dbReference type="Gene3D" id="3.40.50.150">
    <property type="entry name" value="Vaccinia Virus protein VP39"/>
    <property type="match status" value="1"/>
</dbReference>
<dbReference type="SUPFAM" id="SSF53335">
    <property type="entry name" value="S-adenosyl-L-methionine-dependent methyltransferases"/>
    <property type="match status" value="1"/>
</dbReference>
<organism evidence="7 8">
    <name type="scientific">Lipingzhangella halophila</name>
    <dbReference type="NCBI Taxonomy" id="1783352"/>
    <lineage>
        <taxon>Bacteria</taxon>
        <taxon>Bacillati</taxon>
        <taxon>Actinomycetota</taxon>
        <taxon>Actinomycetes</taxon>
        <taxon>Streptosporangiales</taxon>
        <taxon>Nocardiopsidaceae</taxon>
        <taxon>Lipingzhangella</taxon>
    </lineage>
</organism>
<dbReference type="PROSITE" id="PS01230">
    <property type="entry name" value="TRMA_1"/>
    <property type="match status" value="1"/>
</dbReference>
<dbReference type="Gene3D" id="2.40.50.140">
    <property type="entry name" value="Nucleic acid-binding proteins"/>
    <property type="match status" value="1"/>
</dbReference>
<accession>A0A7W7RHR1</accession>
<dbReference type="InterPro" id="IPR030391">
    <property type="entry name" value="MeTrfase_TrmA_CS"/>
</dbReference>